<sequence length="62" mass="7306">MYNTRKTRVELGSKLVKHLKKRWYCQRLFCSMVNGNSQWVLSSPIARFVFQPPYALALDTNL</sequence>
<keyword evidence="3" id="KW-1185">Reference proteome</keyword>
<evidence type="ECO:0000313" key="3">
    <source>
        <dbReference type="Proteomes" id="UP000006727"/>
    </source>
</evidence>
<dbReference type="EnsemblPlants" id="Pp3c15_23650V3.1">
    <property type="protein sequence ID" value="PAC:32929368.CDS.1"/>
    <property type="gene ID" value="Pp3c15_23650"/>
</dbReference>
<dbReference type="AlphaFoldDB" id="A0A2K1JEB4"/>
<proteinExistence type="predicted"/>
<dbReference type="InParanoid" id="A0A2K1JEB4"/>
<dbReference type="EnsemblPlants" id="Pp3c15_23650V3.2">
    <property type="protein sequence ID" value="PAC:32929369.CDS.1"/>
    <property type="gene ID" value="Pp3c15_23650"/>
</dbReference>
<gene>
    <name evidence="1" type="ORF">PHYPA_020157</name>
</gene>
<protein>
    <submittedName>
        <fullName evidence="1 2">Uncharacterized protein</fullName>
    </submittedName>
</protein>
<reference evidence="1 3" key="1">
    <citation type="journal article" date="2008" name="Science">
        <title>The Physcomitrella genome reveals evolutionary insights into the conquest of land by plants.</title>
        <authorList>
            <person name="Rensing S."/>
            <person name="Lang D."/>
            <person name="Zimmer A."/>
            <person name="Terry A."/>
            <person name="Salamov A."/>
            <person name="Shapiro H."/>
            <person name="Nishiyama T."/>
            <person name="Perroud P.-F."/>
            <person name="Lindquist E."/>
            <person name="Kamisugi Y."/>
            <person name="Tanahashi T."/>
            <person name="Sakakibara K."/>
            <person name="Fujita T."/>
            <person name="Oishi K."/>
            <person name="Shin-I T."/>
            <person name="Kuroki Y."/>
            <person name="Toyoda A."/>
            <person name="Suzuki Y."/>
            <person name="Hashimoto A."/>
            <person name="Yamaguchi K."/>
            <person name="Sugano A."/>
            <person name="Kohara Y."/>
            <person name="Fujiyama A."/>
            <person name="Anterola A."/>
            <person name="Aoki S."/>
            <person name="Ashton N."/>
            <person name="Barbazuk W.B."/>
            <person name="Barker E."/>
            <person name="Bennetzen J."/>
            <person name="Bezanilla M."/>
            <person name="Blankenship R."/>
            <person name="Cho S.H."/>
            <person name="Dutcher S."/>
            <person name="Estelle M."/>
            <person name="Fawcett J.A."/>
            <person name="Gundlach H."/>
            <person name="Hanada K."/>
            <person name="Heyl A."/>
            <person name="Hicks K.A."/>
            <person name="Hugh J."/>
            <person name="Lohr M."/>
            <person name="Mayer K."/>
            <person name="Melkozernov A."/>
            <person name="Murata T."/>
            <person name="Nelson D."/>
            <person name="Pils B."/>
            <person name="Prigge M."/>
            <person name="Reiss B."/>
            <person name="Renner T."/>
            <person name="Rombauts S."/>
            <person name="Rushton P."/>
            <person name="Sanderfoot A."/>
            <person name="Schween G."/>
            <person name="Shiu S.-H."/>
            <person name="Stueber K."/>
            <person name="Theodoulou F.L."/>
            <person name="Tu H."/>
            <person name="Van de Peer Y."/>
            <person name="Verrier P.J."/>
            <person name="Waters E."/>
            <person name="Wood A."/>
            <person name="Yang L."/>
            <person name="Cove D."/>
            <person name="Cuming A."/>
            <person name="Hasebe M."/>
            <person name="Lucas S."/>
            <person name="Mishler D.B."/>
            <person name="Reski R."/>
            <person name="Grigoriev I."/>
            <person name="Quatrano R.S."/>
            <person name="Boore J.L."/>
        </authorList>
    </citation>
    <scope>NUCLEOTIDE SEQUENCE [LARGE SCALE GENOMIC DNA]</scope>
    <source>
        <strain evidence="2 3">cv. Gransden 2004</strain>
    </source>
</reference>
<reference evidence="2" key="3">
    <citation type="submission" date="2020-12" db="UniProtKB">
        <authorList>
            <consortium name="EnsemblPlants"/>
        </authorList>
    </citation>
    <scope>IDENTIFICATION</scope>
</reference>
<dbReference type="Gramene" id="Pp3c15_23650V3.2">
    <property type="protein sequence ID" value="PAC:32929369.CDS.1"/>
    <property type="gene ID" value="Pp3c15_23650"/>
</dbReference>
<evidence type="ECO:0000313" key="1">
    <source>
        <dbReference type="EMBL" id="PNR39877.1"/>
    </source>
</evidence>
<dbReference type="Proteomes" id="UP000006727">
    <property type="component" value="Chromosome 15"/>
</dbReference>
<dbReference type="PaxDb" id="3218-PP1S66_147V6.1"/>
<dbReference type="EMBL" id="ABEU02000015">
    <property type="protein sequence ID" value="PNR39877.1"/>
    <property type="molecule type" value="Genomic_DNA"/>
</dbReference>
<accession>A0A2K1JEB4</accession>
<organism evidence="1">
    <name type="scientific">Physcomitrium patens</name>
    <name type="common">Spreading-leaved earth moss</name>
    <name type="synonym">Physcomitrella patens</name>
    <dbReference type="NCBI Taxonomy" id="3218"/>
    <lineage>
        <taxon>Eukaryota</taxon>
        <taxon>Viridiplantae</taxon>
        <taxon>Streptophyta</taxon>
        <taxon>Embryophyta</taxon>
        <taxon>Bryophyta</taxon>
        <taxon>Bryophytina</taxon>
        <taxon>Bryopsida</taxon>
        <taxon>Funariidae</taxon>
        <taxon>Funariales</taxon>
        <taxon>Funariaceae</taxon>
        <taxon>Physcomitrium</taxon>
    </lineage>
</organism>
<evidence type="ECO:0000313" key="2">
    <source>
        <dbReference type="EnsemblPlants" id="PAC:32929368.CDS.1"/>
    </source>
</evidence>
<name>A0A2K1JEB4_PHYPA</name>
<dbReference type="Gramene" id="Pp3c15_23650V3.1">
    <property type="protein sequence ID" value="PAC:32929368.CDS.1"/>
    <property type="gene ID" value="Pp3c15_23650"/>
</dbReference>
<reference evidence="1 3" key="2">
    <citation type="journal article" date="2018" name="Plant J.">
        <title>The Physcomitrella patens chromosome-scale assembly reveals moss genome structure and evolution.</title>
        <authorList>
            <person name="Lang D."/>
            <person name="Ullrich K.K."/>
            <person name="Murat F."/>
            <person name="Fuchs J."/>
            <person name="Jenkins J."/>
            <person name="Haas F.B."/>
            <person name="Piednoel M."/>
            <person name="Gundlach H."/>
            <person name="Van Bel M."/>
            <person name="Meyberg R."/>
            <person name="Vives C."/>
            <person name="Morata J."/>
            <person name="Symeonidi A."/>
            <person name="Hiss M."/>
            <person name="Muchero W."/>
            <person name="Kamisugi Y."/>
            <person name="Saleh O."/>
            <person name="Blanc G."/>
            <person name="Decker E.L."/>
            <person name="van Gessel N."/>
            <person name="Grimwood J."/>
            <person name="Hayes R.D."/>
            <person name="Graham S.W."/>
            <person name="Gunter L.E."/>
            <person name="McDaniel S.F."/>
            <person name="Hoernstein S.N.W."/>
            <person name="Larsson A."/>
            <person name="Li F.W."/>
            <person name="Perroud P.F."/>
            <person name="Phillips J."/>
            <person name="Ranjan P."/>
            <person name="Rokshar D.S."/>
            <person name="Rothfels C.J."/>
            <person name="Schneider L."/>
            <person name="Shu S."/>
            <person name="Stevenson D.W."/>
            <person name="Thummler F."/>
            <person name="Tillich M."/>
            <person name="Villarreal Aguilar J.C."/>
            <person name="Widiez T."/>
            <person name="Wong G.K."/>
            <person name="Wymore A."/>
            <person name="Zhang Y."/>
            <person name="Zimmer A.D."/>
            <person name="Quatrano R.S."/>
            <person name="Mayer K.F.X."/>
            <person name="Goodstein D."/>
            <person name="Casacuberta J.M."/>
            <person name="Vandepoele K."/>
            <person name="Reski R."/>
            <person name="Cuming A.C."/>
            <person name="Tuskan G.A."/>
            <person name="Maumus F."/>
            <person name="Salse J."/>
            <person name="Schmutz J."/>
            <person name="Rensing S.A."/>
        </authorList>
    </citation>
    <scope>NUCLEOTIDE SEQUENCE [LARGE SCALE GENOMIC DNA]</scope>
    <source>
        <strain evidence="2 3">cv. Gransden 2004</strain>
    </source>
</reference>